<accession>A0A8S5TVH7</accession>
<keyword evidence="3" id="KW-0696">RNA-directed RNA polymerase</keyword>
<keyword evidence="3" id="KW-0548">Nucleotidyltransferase</keyword>
<dbReference type="EMBL" id="BK015941">
    <property type="protein sequence ID" value="DAF86204.1"/>
    <property type="molecule type" value="Genomic_DNA"/>
</dbReference>
<evidence type="ECO:0000259" key="2">
    <source>
        <dbReference type="Pfam" id="PF02796"/>
    </source>
</evidence>
<dbReference type="GO" id="GO:0003677">
    <property type="term" value="F:DNA binding"/>
    <property type="evidence" value="ECO:0007669"/>
    <property type="project" value="InterPro"/>
</dbReference>
<protein>
    <submittedName>
        <fullName evidence="3">RNA-dependent RNA polymerase</fullName>
    </submittedName>
</protein>
<dbReference type="Gene3D" id="1.10.10.60">
    <property type="entry name" value="Homeodomain-like"/>
    <property type="match status" value="1"/>
</dbReference>
<reference evidence="3" key="1">
    <citation type="journal article" date="2021" name="Proc. Natl. Acad. Sci. U.S.A.">
        <title>A Catalog of Tens of Thousands of Viruses from Human Metagenomes Reveals Hidden Associations with Chronic Diseases.</title>
        <authorList>
            <person name="Tisza M.J."/>
            <person name="Buck C.B."/>
        </authorList>
    </citation>
    <scope>NUCLEOTIDE SEQUENCE</scope>
    <source>
        <strain evidence="3">Ctx254</strain>
    </source>
</reference>
<dbReference type="GO" id="GO:0000150">
    <property type="term" value="F:DNA strand exchange activity"/>
    <property type="evidence" value="ECO:0007669"/>
    <property type="project" value="InterPro"/>
</dbReference>
<feature type="domain" description="Resolvase HTH" evidence="2">
    <location>
        <begin position="888"/>
        <end position="922"/>
    </location>
</feature>
<proteinExistence type="predicted"/>
<sequence>MMNPVEKDLKNYFGIEYGGKGDTLEHYGTKRHSGRYPWGSGETPYQHSGDFLSRVDQLKNKGMVEGEILDAINSTLPDDYKLGATEFRVAKTKAGHDRKAQQWDDIQKLKKENPDMGWTEIGQKLGLPESTVRSMYKNGVGTKKDQAEKIAETLKKEVDKKGMVDVSEGTNLVLGVSEGKMDEAIYILEAEHGYKRYGVGIKQPTNFRQQTNITVLAKPEYDQSYAYKHQGDIQSLGDYHSDDGGSSFRQLQPPSSLDSKRVAVRYGDEGGLAKDGVMEIRRGVPDLDLGNSHYAQVRIMVDNSHYLKGMAMYSDNMPDGVDIVFNTNKPSGTPKMKVFKEIKNDPGNPFGAAITAEGQSTYVGKDGKEHLSPINKLKWEGDWDDMSKSVSSQFLSKQPLPLIKKQLDLTMADYKAEYDEIMHYTNPTVKKKMLMDFAEKCDGTSMTLKASAFPGQATKVILPLDKIKETEAYCPTYENGTQLALVRYPHAGTFEIPIVTVNNKNASGKANLGNVRDAIGISSKVAERLSGADFDGDTVMAIPMSDKVRINSTDPLPGLKGFDPKTSYAVPEGNPNNVRLMKKDEKQKEMGIISNLITDMTLRGAPPEDLERAVRHSMVVIDAEKHKLDYKRSEKENGILELKRKYQIRTEEDGTEKYGGASTLLSRRKQTVRIPERRGSVRIDKETGKPIYKESGRTYPDKNGKQRIAETEVSRISLMDDVRPLSSGTPQEELYATFSNSLKAMANKARKESVNMKGIQRDPAAAKEYAAEVASLNEKYQAVLANKPKERRAMIIANSKIKAIVEARGLDYNNKDDKKEIKKISSVEMQRAREQVGANSSKTKIVFSDREWEAVQKHAISDSLLTKFLNSSDSTEIVKRAMPKATAKLSSAKLSKAKAMLNGGYTYEQIAEACGVSKSTIYDALNK</sequence>
<feature type="region of interest" description="Disordered" evidence="1">
    <location>
        <begin position="236"/>
        <end position="256"/>
    </location>
</feature>
<dbReference type="InterPro" id="IPR006120">
    <property type="entry name" value="Resolvase_HTH_dom"/>
</dbReference>
<evidence type="ECO:0000256" key="1">
    <source>
        <dbReference type="SAM" id="MobiDB-lite"/>
    </source>
</evidence>
<organism evidence="3">
    <name type="scientific">Siphoviridae sp. ctx254</name>
    <dbReference type="NCBI Taxonomy" id="2825737"/>
    <lineage>
        <taxon>Viruses</taxon>
        <taxon>Duplodnaviria</taxon>
        <taxon>Heunggongvirae</taxon>
        <taxon>Uroviricota</taxon>
        <taxon>Caudoviricetes</taxon>
    </lineage>
</organism>
<dbReference type="GO" id="GO:0003968">
    <property type="term" value="F:RNA-directed RNA polymerase activity"/>
    <property type="evidence" value="ECO:0007669"/>
    <property type="project" value="UniProtKB-KW"/>
</dbReference>
<evidence type="ECO:0000313" key="3">
    <source>
        <dbReference type="EMBL" id="DAF86204.1"/>
    </source>
</evidence>
<keyword evidence="3" id="KW-0808">Transferase</keyword>
<feature type="compositionally biased region" description="Polar residues" evidence="1">
    <location>
        <begin position="247"/>
        <end position="256"/>
    </location>
</feature>
<name>A0A8S5TVH7_9CAUD</name>
<dbReference type="Pfam" id="PF02796">
    <property type="entry name" value="HTH_7"/>
    <property type="match status" value="1"/>
</dbReference>